<name>A0A4Q4TMP8_9PEZI</name>
<evidence type="ECO:0000313" key="2">
    <source>
        <dbReference type="EMBL" id="RYP07772.1"/>
    </source>
</evidence>
<sequence>MVSFLILLASMLQLVMAALDSVSNITGPYNSSNSAQIGNATPDQMLADLELRAQNMRGCDVAEAWMPATMVECTEWCDLKDSGRNNVLRYHVRLTGTGVNPDDWCETIHQAIDYHCGWSRPFFQCNYNGPDSSAPTDPDLGVYIINGWTKKVEYHDGINIRFDWWGWWAPRDAMHDCVASAIRMGTCRNVNFANGLHCIPVLYLEPKDGLEYHDQFVAPEGCHWASEVPKGSQ</sequence>
<organism evidence="2 3">
    <name type="scientific">Monosporascus ibericus</name>
    <dbReference type="NCBI Taxonomy" id="155417"/>
    <lineage>
        <taxon>Eukaryota</taxon>
        <taxon>Fungi</taxon>
        <taxon>Dikarya</taxon>
        <taxon>Ascomycota</taxon>
        <taxon>Pezizomycotina</taxon>
        <taxon>Sordariomycetes</taxon>
        <taxon>Xylariomycetidae</taxon>
        <taxon>Xylariales</taxon>
        <taxon>Xylariales incertae sedis</taxon>
        <taxon>Monosporascus</taxon>
    </lineage>
</organism>
<feature type="chain" id="PRO_5020301330" evidence="1">
    <location>
        <begin position="18"/>
        <end position="233"/>
    </location>
</feature>
<proteinExistence type="predicted"/>
<gene>
    <name evidence="2" type="ORF">DL764_002319</name>
</gene>
<keyword evidence="3" id="KW-1185">Reference proteome</keyword>
<feature type="signal peptide" evidence="1">
    <location>
        <begin position="1"/>
        <end position="17"/>
    </location>
</feature>
<accession>A0A4Q4TMP8</accession>
<dbReference type="OrthoDB" id="4601177at2759"/>
<keyword evidence="1" id="KW-0732">Signal</keyword>
<dbReference type="EMBL" id="QJNU01000082">
    <property type="protein sequence ID" value="RYP07772.1"/>
    <property type="molecule type" value="Genomic_DNA"/>
</dbReference>
<reference evidence="2 3" key="1">
    <citation type="submission" date="2018-06" db="EMBL/GenBank/DDBJ databases">
        <title>Complete Genomes of Monosporascus.</title>
        <authorList>
            <person name="Robinson A.J."/>
            <person name="Natvig D.O."/>
        </authorList>
    </citation>
    <scope>NUCLEOTIDE SEQUENCE [LARGE SCALE GENOMIC DNA]</scope>
    <source>
        <strain evidence="2 3">CBS 110550</strain>
    </source>
</reference>
<evidence type="ECO:0000256" key="1">
    <source>
        <dbReference type="SAM" id="SignalP"/>
    </source>
</evidence>
<evidence type="ECO:0000313" key="3">
    <source>
        <dbReference type="Proteomes" id="UP000293360"/>
    </source>
</evidence>
<dbReference type="Proteomes" id="UP000293360">
    <property type="component" value="Unassembled WGS sequence"/>
</dbReference>
<dbReference type="AlphaFoldDB" id="A0A4Q4TMP8"/>
<comment type="caution">
    <text evidence="2">The sequence shown here is derived from an EMBL/GenBank/DDBJ whole genome shotgun (WGS) entry which is preliminary data.</text>
</comment>
<protein>
    <submittedName>
        <fullName evidence="2">Uncharacterized protein</fullName>
    </submittedName>
</protein>